<dbReference type="Gene3D" id="3.60.15.10">
    <property type="entry name" value="Ribonuclease Z/Hydroxyacylglutathione hydrolase-like"/>
    <property type="match status" value="1"/>
</dbReference>
<sequence length="215" mass="23440">MDITYLGHSSFRLKGKSATVVTDPFDPKMVGLKFSGVEGDIVTVSHDHKDHNQAQLVKNTKRVIAGPGEYEIMGVSILGFAAYHDAEKGEKRGKNTIYVFEMDGLRIAHLGDLGHELSEALIEDLGDIDILIIPVGGEFTIGPSDAVKVVQAIEPSLVIPMHFQTPGLSPESFKALAPVDDFLKEVGLTVERLPKLVVKKEDLGEDQKVVVLEKK</sequence>
<dbReference type="PANTHER" id="PTHR42967">
    <property type="entry name" value="METAL DEPENDENT HYDROLASE"/>
    <property type="match status" value="1"/>
</dbReference>
<dbReference type="STRING" id="1802479.A2Y68_01060"/>
<dbReference type="EMBL" id="MGFR01000002">
    <property type="protein sequence ID" value="OGM09999.1"/>
    <property type="molecule type" value="Genomic_DNA"/>
</dbReference>
<accession>A0A1F7X5L8</accession>
<dbReference type="SUPFAM" id="SSF56281">
    <property type="entry name" value="Metallo-hydrolase/oxidoreductase"/>
    <property type="match status" value="1"/>
</dbReference>
<proteinExistence type="predicted"/>
<organism evidence="1 2">
    <name type="scientific">Candidatus Woesebacteria bacterium RBG_13_46_13</name>
    <dbReference type="NCBI Taxonomy" id="1802479"/>
    <lineage>
        <taxon>Bacteria</taxon>
        <taxon>Candidatus Woeseibacteriota</taxon>
    </lineage>
</organism>
<name>A0A1F7X5L8_9BACT</name>
<gene>
    <name evidence="1" type="ORF">A2Y68_01060</name>
</gene>
<reference evidence="1 2" key="1">
    <citation type="journal article" date="2016" name="Nat. Commun.">
        <title>Thousands of microbial genomes shed light on interconnected biogeochemical processes in an aquifer system.</title>
        <authorList>
            <person name="Anantharaman K."/>
            <person name="Brown C.T."/>
            <person name="Hug L.A."/>
            <person name="Sharon I."/>
            <person name="Castelle C.J."/>
            <person name="Probst A.J."/>
            <person name="Thomas B.C."/>
            <person name="Singh A."/>
            <person name="Wilkins M.J."/>
            <person name="Karaoz U."/>
            <person name="Brodie E.L."/>
            <person name="Williams K.H."/>
            <person name="Hubbard S.S."/>
            <person name="Banfield J.F."/>
        </authorList>
    </citation>
    <scope>NUCLEOTIDE SEQUENCE [LARGE SCALE GENOMIC DNA]</scope>
</reference>
<dbReference type="Pfam" id="PF13483">
    <property type="entry name" value="Lactamase_B_3"/>
    <property type="match status" value="1"/>
</dbReference>
<protein>
    <recommendedName>
        <fullName evidence="3">Lactamase</fullName>
    </recommendedName>
</protein>
<evidence type="ECO:0000313" key="1">
    <source>
        <dbReference type="EMBL" id="OGM09999.1"/>
    </source>
</evidence>
<dbReference type="Proteomes" id="UP000176778">
    <property type="component" value="Unassembled WGS sequence"/>
</dbReference>
<dbReference type="AlphaFoldDB" id="A0A1F7X5L8"/>
<evidence type="ECO:0000313" key="2">
    <source>
        <dbReference type="Proteomes" id="UP000176778"/>
    </source>
</evidence>
<dbReference type="InterPro" id="IPR036866">
    <property type="entry name" value="RibonucZ/Hydroxyglut_hydro"/>
</dbReference>
<comment type="caution">
    <text evidence="1">The sequence shown here is derived from an EMBL/GenBank/DDBJ whole genome shotgun (WGS) entry which is preliminary data.</text>
</comment>
<evidence type="ECO:0008006" key="3">
    <source>
        <dbReference type="Google" id="ProtNLM"/>
    </source>
</evidence>
<dbReference type="PANTHER" id="PTHR42967:SF1">
    <property type="entry name" value="MBL FOLD METALLO-HYDROLASE"/>
    <property type="match status" value="1"/>
</dbReference>